<proteinExistence type="predicted"/>
<name>A0A6A0A2A3_HAELA</name>
<evidence type="ECO:0000313" key="2">
    <source>
        <dbReference type="Proteomes" id="UP000485058"/>
    </source>
</evidence>
<evidence type="ECO:0000313" key="1">
    <source>
        <dbReference type="EMBL" id="GFH25904.1"/>
    </source>
</evidence>
<reference evidence="1 2" key="1">
    <citation type="submission" date="2020-02" db="EMBL/GenBank/DDBJ databases">
        <title>Draft genome sequence of Haematococcus lacustris strain NIES-144.</title>
        <authorList>
            <person name="Morimoto D."/>
            <person name="Nakagawa S."/>
            <person name="Yoshida T."/>
            <person name="Sawayama S."/>
        </authorList>
    </citation>
    <scope>NUCLEOTIDE SEQUENCE [LARGE SCALE GENOMIC DNA]</scope>
    <source>
        <strain evidence="1 2">NIES-144</strain>
    </source>
</reference>
<accession>A0A6A0A2A3</accession>
<protein>
    <submittedName>
        <fullName evidence="1">Uncharacterized protein</fullName>
    </submittedName>
</protein>
<keyword evidence="2" id="KW-1185">Reference proteome</keyword>
<dbReference type="EMBL" id="BLLF01002950">
    <property type="protein sequence ID" value="GFH25904.1"/>
    <property type="molecule type" value="Genomic_DNA"/>
</dbReference>
<dbReference type="AlphaFoldDB" id="A0A6A0A2A3"/>
<dbReference type="Proteomes" id="UP000485058">
    <property type="component" value="Unassembled WGS sequence"/>
</dbReference>
<gene>
    <name evidence="1" type="ORF">HaLaN_23947</name>
</gene>
<sequence>MGKEYPDPGYKRLQAIKAAHAQRDPNTGFLQQLAAATPAGTTLDSLEAHTQAPKATWGPLWEEYLSLAPASERVIEGSCKKHCELHLPRDRPRPVDLVPPAGQVNQRLAPPWGRWLDRDINGCLNFHSIGESMQRPLELCRYEGLDALPPVGKEYQQRYKLVHDRVPKGRQRVHRAAEYRRGIGGRARNNA</sequence>
<comment type="caution">
    <text evidence="1">The sequence shown here is derived from an EMBL/GenBank/DDBJ whole genome shotgun (WGS) entry which is preliminary data.</text>
</comment>
<organism evidence="1 2">
    <name type="scientific">Haematococcus lacustris</name>
    <name type="common">Green alga</name>
    <name type="synonym">Haematococcus pluvialis</name>
    <dbReference type="NCBI Taxonomy" id="44745"/>
    <lineage>
        <taxon>Eukaryota</taxon>
        <taxon>Viridiplantae</taxon>
        <taxon>Chlorophyta</taxon>
        <taxon>core chlorophytes</taxon>
        <taxon>Chlorophyceae</taxon>
        <taxon>CS clade</taxon>
        <taxon>Chlamydomonadales</taxon>
        <taxon>Haematococcaceae</taxon>
        <taxon>Haematococcus</taxon>
    </lineage>
</organism>